<feature type="compositionally biased region" description="Basic and acidic residues" evidence="1">
    <location>
        <begin position="40"/>
        <end position="60"/>
    </location>
</feature>
<organism evidence="2 3">
    <name type="scientific">Crenichthys baileyi</name>
    <name type="common">White River springfish</name>
    <dbReference type="NCBI Taxonomy" id="28760"/>
    <lineage>
        <taxon>Eukaryota</taxon>
        <taxon>Metazoa</taxon>
        <taxon>Chordata</taxon>
        <taxon>Craniata</taxon>
        <taxon>Vertebrata</taxon>
        <taxon>Euteleostomi</taxon>
        <taxon>Actinopterygii</taxon>
        <taxon>Neopterygii</taxon>
        <taxon>Teleostei</taxon>
        <taxon>Neoteleostei</taxon>
        <taxon>Acanthomorphata</taxon>
        <taxon>Ovalentaria</taxon>
        <taxon>Atherinomorphae</taxon>
        <taxon>Cyprinodontiformes</taxon>
        <taxon>Goodeidae</taxon>
        <taxon>Crenichthys</taxon>
    </lineage>
</organism>
<gene>
    <name evidence="2" type="ORF">CRENBAI_024897</name>
</gene>
<feature type="region of interest" description="Disordered" evidence="1">
    <location>
        <begin position="131"/>
        <end position="199"/>
    </location>
</feature>
<evidence type="ECO:0000313" key="3">
    <source>
        <dbReference type="Proteomes" id="UP001311232"/>
    </source>
</evidence>
<feature type="region of interest" description="Disordered" evidence="1">
    <location>
        <begin position="1"/>
        <end position="119"/>
    </location>
</feature>
<comment type="caution">
    <text evidence="2">The sequence shown here is derived from an EMBL/GenBank/DDBJ whole genome shotgun (WGS) entry which is preliminary data.</text>
</comment>
<dbReference type="EMBL" id="JAHHUM010002383">
    <property type="protein sequence ID" value="KAK5603993.1"/>
    <property type="molecule type" value="Genomic_DNA"/>
</dbReference>
<evidence type="ECO:0000313" key="2">
    <source>
        <dbReference type="EMBL" id="KAK5603993.1"/>
    </source>
</evidence>
<feature type="compositionally biased region" description="Polar residues" evidence="1">
    <location>
        <begin position="1"/>
        <end position="28"/>
    </location>
</feature>
<protein>
    <submittedName>
        <fullName evidence="2">Uncharacterized protein</fullName>
    </submittedName>
</protein>
<feature type="compositionally biased region" description="Polar residues" evidence="1">
    <location>
        <begin position="167"/>
        <end position="187"/>
    </location>
</feature>
<sequence length="199" mass="21387">MSLTYPIQERPSSAGAQGSCSNEPTGSAGSCLCPSRSSHGPRDPRPRDISLLKQRPDRAQGSRPQQAATGSEPAHTKAPSPGHRGPRVHQDAETSTARPELSPQRPPSSSGEGAMYKRKVYMVPTLQPCHPLARHLNPPPDRTASRGAHCKARPTIRSAPDQGEGNMHQSGNWAGQANCSRPSTTRQDVPRLSPIDCWI</sequence>
<keyword evidence="3" id="KW-1185">Reference proteome</keyword>
<proteinExistence type="predicted"/>
<name>A0AAV9R4E6_9TELE</name>
<reference evidence="2 3" key="1">
    <citation type="submission" date="2021-06" db="EMBL/GenBank/DDBJ databases">
        <authorList>
            <person name="Palmer J.M."/>
        </authorList>
    </citation>
    <scope>NUCLEOTIDE SEQUENCE [LARGE SCALE GENOMIC DNA]</scope>
    <source>
        <strain evidence="2 3">MEX-2019</strain>
        <tissue evidence="2">Muscle</tissue>
    </source>
</reference>
<dbReference type="Proteomes" id="UP001311232">
    <property type="component" value="Unassembled WGS sequence"/>
</dbReference>
<evidence type="ECO:0000256" key="1">
    <source>
        <dbReference type="SAM" id="MobiDB-lite"/>
    </source>
</evidence>
<accession>A0AAV9R4E6</accession>
<dbReference type="AlphaFoldDB" id="A0AAV9R4E6"/>